<gene>
    <name evidence="5" type="ORF">EDB81DRAFT_789704</name>
</gene>
<accession>A0A9P9F5V9</accession>
<dbReference type="PANTHER" id="PTHR12289:SF41">
    <property type="entry name" value="FAILED AXON CONNECTIONS-RELATED"/>
    <property type="match status" value="1"/>
</dbReference>
<dbReference type="SFLD" id="SFLDG01200">
    <property type="entry name" value="SUF1.1"/>
    <property type="match status" value="1"/>
</dbReference>
<feature type="domain" description="Thioredoxin-like fold" evidence="4">
    <location>
        <begin position="25"/>
        <end position="122"/>
    </location>
</feature>
<dbReference type="CDD" id="cd03193">
    <property type="entry name" value="GST_C_Metaxin"/>
    <property type="match status" value="1"/>
</dbReference>
<evidence type="ECO:0000313" key="6">
    <source>
        <dbReference type="Proteomes" id="UP000738349"/>
    </source>
</evidence>
<dbReference type="InterPro" id="IPR033468">
    <property type="entry name" value="Metaxin_GST"/>
</dbReference>
<dbReference type="Pfam" id="PF17172">
    <property type="entry name" value="GST_N_4"/>
    <property type="match status" value="1"/>
</dbReference>
<evidence type="ECO:0000313" key="5">
    <source>
        <dbReference type="EMBL" id="KAH7152796.1"/>
    </source>
</evidence>
<reference evidence="5" key="1">
    <citation type="journal article" date="2021" name="Nat. Commun.">
        <title>Genetic determinants of endophytism in the Arabidopsis root mycobiome.</title>
        <authorList>
            <person name="Mesny F."/>
            <person name="Miyauchi S."/>
            <person name="Thiergart T."/>
            <person name="Pickel B."/>
            <person name="Atanasova L."/>
            <person name="Karlsson M."/>
            <person name="Huettel B."/>
            <person name="Barry K.W."/>
            <person name="Haridas S."/>
            <person name="Chen C."/>
            <person name="Bauer D."/>
            <person name="Andreopoulos W."/>
            <person name="Pangilinan J."/>
            <person name="LaButti K."/>
            <person name="Riley R."/>
            <person name="Lipzen A."/>
            <person name="Clum A."/>
            <person name="Drula E."/>
            <person name="Henrissat B."/>
            <person name="Kohler A."/>
            <person name="Grigoriev I.V."/>
            <person name="Martin F.M."/>
            <person name="Hacquard S."/>
        </authorList>
    </citation>
    <scope>NUCLEOTIDE SEQUENCE</scope>
    <source>
        <strain evidence="5">MPI-CAGE-AT-0147</strain>
    </source>
</reference>
<comment type="caution">
    <text evidence="5">The sequence shown here is derived from an EMBL/GenBank/DDBJ whole genome shotgun (WGS) entry which is preliminary data.</text>
</comment>
<evidence type="ECO:0000259" key="4">
    <source>
        <dbReference type="Pfam" id="PF17172"/>
    </source>
</evidence>
<dbReference type="SFLD" id="SFLDG01180">
    <property type="entry name" value="SUF1"/>
    <property type="match status" value="1"/>
</dbReference>
<dbReference type="InterPro" id="IPR012336">
    <property type="entry name" value="Thioredoxin-like_fold"/>
</dbReference>
<dbReference type="OrthoDB" id="5809458at2759"/>
<dbReference type="AlphaFoldDB" id="A0A9P9F5V9"/>
<organism evidence="5 6">
    <name type="scientific">Dactylonectria macrodidyma</name>
    <dbReference type="NCBI Taxonomy" id="307937"/>
    <lineage>
        <taxon>Eukaryota</taxon>
        <taxon>Fungi</taxon>
        <taxon>Dikarya</taxon>
        <taxon>Ascomycota</taxon>
        <taxon>Pezizomycotina</taxon>
        <taxon>Sordariomycetes</taxon>
        <taxon>Hypocreomycetidae</taxon>
        <taxon>Hypocreales</taxon>
        <taxon>Nectriaceae</taxon>
        <taxon>Dactylonectria</taxon>
    </lineage>
</organism>
<feature type="domain" description="Metaxin glutathione S-transferase" evidence="3">
    <location>
        <begin position="201"/>
        <end position="248"/>
    </location>
</feature>
<evidence type="ECO:0000256" key="1">
    <source>
        <dbReference type="ARBA" id="ARBA00006475"/>
    </source>
</evidence>
<dbReference type="InterPro" id="IPR026928">
    <property type="entry name" value="FAX/IsoI-like"/>
</dbReference>
<name>A0A9P9F5V9_9HYPO</name>
<evidence type="ECO:0008006" key="7">
    <source>
        <dbReference type="Google" id="ProtNLM"/>
    </source>
</evidence>
<dbReference type="GO" id="GO:0005737">
    <property type="term" value="C:cytoplasm"/>
    <property type="evidence" value="ECO:0007669"/>
    <property type="project" value="TreeGrafter"/>
</dbReference>
<evidence type="ECO:0000256" key="2">
    <source>
        <dbReference type="ARBA" id="ARBA00007409"/>
    </source>
</evidence>
<protein>
    <recommendedName>
        <fullName evidence="7">Thioredoxin-like fold domain-containing protein</fullName>
    </recommendedName>
</protein>
<dbReference type="Pfam" id="PF17171">
    <property type="entry name" value="GST_C_6"/>
    <property type="match status" value="1"/>
</dbReference>
<dbReference type="SFLD" id="SFLDS00019">
    <property type="entry name" value="Glutathione_Transferase_(cytos"/>
    <property type="match status" value="1"/>
</dbReference>
<comment type="similarity">
    <text evidence="1">Belongs to the FAX family.</text>
</comment>
<dbReference type="InterPro" id="IPR050931">
    <property type="entry name" value="Mito_Protein_Transport_Metaxin"/>
</dbReference>
<dbReference type="InterPro" id="IPR040079">
    <property type="entry name" value="Glutathione_S-Trfase"/>
</dbReference>
<comment type="similarity">
    <text evidence="2">Belongs to the GST superfamily.</text>
</comment>
<sequence>MASKEHTPLTVYRGSHKTGVLVWSPFVNKLEARLRFDGIPYKVGAGSPASAPRGKIPYMELGVSGEKLGDSALIINRLVGDGLATDLNAGIPAVRRAHDVAVRALLEDKLYFYSTRERWCDNYATMVAGVLAAVPWPLRWLVGLIASRAVARTLHGQGTGRLADDEVAALRAEAWESVAALLSDARSTSVGDDVDGDDPFWVLGGDEPTEADASLFGFVASALVCDAAPATAKIVRAHPVLVEYADRIHQRYFPDYDKWE</sequence>
<dbReference type="EMBL" id="JAGMUV010000006">
    <property type="protein sequence ID" value="KAH7152796.1"/>
    <property type="molecule type" value="Genomic_DNA"/>
</dbReference>
<dbReference type="Proteomes" id="UP000738349">
    <property type="component" value="Unassembled WGS sequence"/>
</dbReference>
<dbReference type="InterPro" id="IPR036282">
    <property type="entry name" value="Glutathione-S-Trfase_C_sf"/>
</dbReference>
<evidence type="ECO:0000259" key="3">
    <source>
        <dbReference type="Pfam" id="PF17171"/>
    </source>
</evidence>
<dbReference type="PANTHER" id="PTHR12289">
    <property type="entry name" value="METAXIN RELATED"/>
    <property type="match status" value="1"/>
</dbReference>
<dbReference type="SUPFAM" id="SSF47616">
    <property type="entry name" value="GST C-terminal domain-like"/>
    <property type="match status" value="1"/>
</dbReference>
<proteinExistence type="inferred from homology"/>
<keyword evidence="6" id="KW-1185">Reference proteome</keyword>